<keyword evidence="6 9" id="KW-0238">DNA-binding</keyword>
<comment type="cofactor">
    <cofactor evidence="9">
        <name>Zn(2+)</name>
        <dbReference type="ChEBI" id="CHEBI:29105"/>
    </cofactor>
    <text evidence="9">Binds 1 zinc ion per subunit.</text>
</comment>
<dbReference type="RefSeq" id="WP_133460907.1">
    <property type="nucleotide sequence ID" value="NZ_SNVX01000004.1"/>
</dbReference>
<evidence type="ECO:0000313" key="13">
    <source>
        <dbReference type="Proteomes" id="UP000295530"/>
    </source>
</evidence>
<keyword evidence="7 9" id="KW-0010">Activator</keyword>
<protein>
    <recommendedName>
        <fullName evidence="9 10">Flagellar transcriptional regulator FlhC</fullName>
    </recommendedName>
</protein>
<dbReference type="EMBL" id="SNVX01000004">
    <property type="protein sequence ID" value="TDN59459.1"/>
    <property type="molecule type" value="Genomic_DNA"/>
</dbReference>
<evidence type="ECO:0000256" key="7">
    <source>
        <dbReference type="ARBA" id="ARBA00023159"/>
    </source>
</evidence>
<dbReference type="GO" id="GO:0045893">
    <property type="term" value="P:positive regulation of DNA-templated transcription"/>
    <property type="evidence" value="ECO:0007669"/>
    <property type="project" value="InterPro"/>
</dbReference>
<dbReference type="NCBIfam" id="NF009365">
    <property type="entry name" value="PRK12722.1"/>
    <property type="match status" value="1"/>
</dbReference>
<dbReference type="OrthoDB" id="5570801at2"/>
<dbReference type="GO" id="GO:0003677">
    <property type="term" value="F:DNA binding"/>
    <property type="evidence" value="ECO:0007669"/>
    <property type="project" value="UniProtKB-UniRule"/>
</dbReference>
<feature type="binding site" evidence="9">
    <location>
        <position position="161"/>
    </location>
    <ligand>
        <name>Zn(2+)</name>
        <dbReference type="ChEBI" id="CHEBI:29105"/>
    </ligand>
</feature>
<dbReference type="Proteomes" id="UP000295530">
    <property type="component" value="Unassembled WGS sequence"/>
</dbReference>
<comment type="caution">
    <text evidence="12">The sequence shown here is derived from an EMBL/GenBank/DDBJ whole genome shotgun (WGS) entry which is preliminary data.</text>
</comment>
<dbReference type="AlphaFoldDB" id="A0A4R6EM95"/>
<comment type="subunit">
    <text evidence="9">Heterohexamer composed of two FlhC and four FlhD subunits. Each FlhC binds a FlhD dimer, forming a heterotrimer, and a hexamer assembles by dimerization of two heterotrimers.</text>
</comment>
<evidence type="ECO:0000256" key="4">
    <source>
        <dbReference type="ARBA" id="ARBA00022833"/>
    </source>
</evidence>
<evidence type="ECO:0000256" key="8">
    <source>
        <dbReference type="ARBA" id="ARBA00023163"/>
    </source>
</evidence>
<organism evidence="12 13">
    <name type="scientific">Scandinavium goeteborgense</name>
    <dbReference type="NCBI Taxonomy" id="1851514"/>
    <lineage>
        <taxon>Bacteria</taxon>
        <taxon>Pseudomonadati</taxon>
        <taxon>Pseudomonadota</taxon>
        <taxon>Gammaproteobacteria</taxon>
        <taxon>Enterobacterales</taxon>
        <taxon>Enterobacteriaceae</taxon>
        <taxon>Scandinavium</taxon>
    </lineage>
</organism>
<evidence type="ECO:0000313" key="12">
    <source>
        <dbReference type="EMBL" id="TDN59459.1"/>
    </source>
</evidence>
<keyword evidence="5 9" id="KW-0805">Transcription regulation</keyword>
<keyword evidence="12" id="KW-0966">Cell projection</keyword>
<comment type="subcellular location">
    <subcellularLocation>
        <location evidence="9 10">Cytoplasm</location>
    </subcellularLocation>
</comment>
<evidence type="ECO:0000256" key="1">
    <source>
        <dbReference type="ARBA" id="ARBA00022490"/>
    </source>
</evidence>
<comment type="similarity">
    <text evidence="9 10">Belongs to the FlhC family.</text>
</comment>
<gene>
    <name evidence="9" type="primary">flhC</name>
    <name evidence="12" type="ORF">EC847_10460</name>
</gene>
<evidence type="ECO:0000256" key="10">
    <source>
        <dbReference type="PIRNR" id="PIRNR003159"/>
    </source>
</evidence>
<name>A0A4R6EM95_SCAGO</name>
<dbReference type="GO" id="GO:0005737">
    <property type="term" value="C:cytoplasm"/>
    <property type="evidence" value="ECO:0007669"/>
    <property type="project" value="UniProtKB-SubCell"/>
</dbReference>
<keyword evidence="3 9" id="KW-1005">Bacterial flagellum biogenesis</keyword>
<feature type="binding site" evidence="9">
    <location>
        <position position="141"/>
    </location>
    <ligand>
        <name>Zn(2+)</name>
        <dbReference type="ChEBI" id="CHEBI:29105"/>
    </ligand>
</feature>
<sequence>MCEKSLLQEIEEVNIAMGLITLGARMQVLESETSLSRRRLLRLYKELRGCPPPKGMLPFSEDWFMSWEQNIHSSMFYNIYLYLKQTSQGRPIETLMKTYRLYLEQCSSTADEKPVLGLTRAWTLLRFIDCGIISRKACNVCQGGFVVTTEFIKNPFTCSLCSPPSRALKKSQVSHSGRPNPFAVPPRMAVTA</sequence>
<comment type="function">
    <text evidence="9">Functions in complex with FlhD as a master transcriptional regulator that regulates transcription of several flagellar and non-flagellar operons by binding to their promoter region. Activates expression of class 2 flagellar genes, including fliA, which is a flagellum-specific sigma factor that turns on the class 3 genes. Also regulates genes whose products function in a variety of physiological pathways.</text>
</comment>
<dbReference type="HAMAP" id="MF_01891">
    <property type="entry name" value="FhlC"/>
    <property type="match status" value="1"/>
</dbReference>
<dbReference type="GO" id="GO:0044781">
    <property type="term" value="P:bacterial-type flagellum organization"/>
    <property type="evidence" value="ECO:0007669"/>
    <property type="project" value="UniProtKB-KW"/>
</dbReference>
<dbReference type="Pfam" id="PF05280">
    <property type="entry name" value="FlhC"/>
    <property type="match status" value="1"/>
</dbReference>
<proteinExistence type="inferred from homology"/>
<evidence type="ECO:0000256" key="2">
    <source>
        <dbReference type="ARBA" id="ARBA00022723"/>
    </source>
</evidence>
<evidence type="ECO:0000256" key="9">
    <source>
        <dbReference type="HAMAP-Rule" id="MF_01891"/>
    </source>
</evidence>
<evidence type="ECO:0000256" key="5">
    <source>
        <dbReference type="ARBA" id="ARBA00023015"/>
    </source>
</evidence>
<evidence type="ECO:0000256" key="6">
    <source>
        <dbReference type="ARBA" id="ARBA00023125"/>
    </source>
</evidence>
<reference evidence="12 13" key="1">
    <citation type="submission" date="2019-03" db="EMBL/GenBank/DDBJ databases">
        <title>Genomic analyses of the natural microbiome of Caenorhabditis elegans.</title>
        <authorList>
            <person name="Samuel B."/>
        </authorList>
    </citation>
    <scope>NUCLEOTIDE SEQUENCE [LARGE SCALE GENOMIC DNA]</scope>
    <source>
        <strain evidence="12 13">BIGb0156</strain>
    </source>
</reference>
<dbReference type="GO" id="GO:1902208">
    <property type="term" value="P:regulation of bacterial-type flagellum assembly"/>
    <property type="evidence" value="ECO:0007669"/>
    <property type="project" value="UniProtKB-UniRule"/>
</dbReference>
<keyword evidence="2 9" id="KW-0479">Metal-binding</keyword>
<keyword evidence="12" id="KW-0282">Flagellum</keyword>
<dbReference type="InterPro" id="IPR007944">
    <property type="entry name" value="FlhC"/>
</dbReference>
<dbReference type="SUPFAM" id="SSF160930">
    <property type="entry name" value="FlhC-like"/>
    <property type="match status" value="1"/>
</dbReference>
<dbReference type="GO" id="GO:0008270">
    <property type="term" value="F:zinc ion binding"/>
    <property type="evidence" value="ECO:0007669"/>
    <property type="project" value="UniProtKB-UniRule"/>
</dbReference>
<keyword evidence="8 9" id="KW-0804">Transcription</keyword>
<feature type="binding site" evidence="9">
    <location>
        <position position="138"/>
    </location>
    <ligand>
        <name>Zn(2+)</name>
        <dbReference type="ChEBI" id="CHEBI:29105"/>
    </ligand>
</feature>
<evidence type="ECO:0000256" key="3">
    <source>
        <dbReference type="ARBA" id="ARBA00022795"/>
    </source>
</evidence>
<accession>A0A4R6EM95</accession>
<evidence type="ECO:0000256" key="11">
    <source>
        <dbReference type="SAM" id="MobiDB-lite"/>
    </source>
</evidence>
<feature type="region of interest" description="Disordered" evidence="11">
    <location>
        <begin position="171"/>
        <end position="192"/>
    </location>
</feature>
<dbReference type="PIRSF" id="PIRSF003159">
    <property type="entry name" value="FlhC"/>
    <property type="match status" value="1"/>
</dbReference>
<keyword evidence="12" id="KW-0969">Cilium</keyword>
<keyword evidence="4 9" id="KW-0862">Zinc</keyword>
<keyword evidence="1 9" id="KW-0963">Cytoplasm</keyword>
<feature type="binding site" evidence="9">
    <location>
        <position position="158"/>
    </location>
    <ligand>
        <name>Zn(2+)</name>
        <dbReference type="ChEBI" id="CHEBI:29105"/>
    </ligand>
</feature>
<keyword evidence="13" id="KW-1185">Reference proteome</keyword>